<dbReference type="eggNOG" id="COG2885">
    <property type="taxonomic scope" value="Bacteria"/>
</dbReference>
<accession>T2GC34</accession>
<evidence type="ECO:0000256" key="2">
    <source>
        <dbReference type="SAM" id="Coils"/>
    </source>
</evidence>
<dbReference type="GO" id="GO:0016020">
    <property type="term" value="C:membrane"/>
    <property type="evidence" value="ECO:0007669"/>
    <property type="project" value="UniProtKB-UniRule"/>
</dbReference>
<dbReference type="Gene3D" id="3.30.1330.60">
    <property type="entry name" value="OmpA-like domain"/>
    <property type="match status" value="1"/>
</dbReference>
<dbReference type="AlphaFoldDB" id="T2GC34"/>
<dbReference type="Proteomes" id="UP000016587">
    <property type="component" value="Chromosome"/>
</dbReference>
<sequence>MTKEQLAAMEATLNQAKHQRQQLADKLAALAEIKRGMEDALHSASNTQAEMDEIESALAESELQISRFLRDRDTYHSQLSALDERLYSLQDDIRQALTTAESTLLGGPQPDAQGRARSLVAALGDGAFAPGKAVLQDAVKPQVAKALAALLQNQGARVSVEGHTDDSPLSGPAKDQYGDNINLSYHRAKAVADALVEGGLPPAAVVVAAHGASRPSHPNDTLEGRSRNRRVEIWLVTQ</sequence>
<protein>
    <submittedName>
        <fullName evidence="4">Putative OmpA/MotB domain-containing protein</fullName>
    </submittedName>
</protein>
<dbReference type="HOGENOM" id="CLU_1164383_0_0_7"/>
<dbReference type="Pfam" id="PF00691">
    <property type="entry name" value="OmpA"/>
    <property type="match status" value="1"/>
</dbReference>
<dbReference type="PANTHER" id="PTHR30329:SF21">
    <property type="entry name" value="LIPOPROTEIN YIAD-RELATED"/>
    <property type="match status" value="1"/>
</dbReference>
<keyword evidence="1" id="KW-0472">Membrane</keyword>
<name>T2GC34_MEGG1</name>
<dbReference type="STRING" id="1121448.DGI_1957"/>
<dbReference type="SUPFAM" id="SSF103088">
    <property type="entry name" value="OmpA-like"/>
    <property type="match status" value="1"/>
</dbReference>
<dbReference type="InterPro" id="IPR006665">
    <property type="entry name" value="OmpA-like"/>
</dbReference>
<keyword evidence="2" id="KW-0175">Coiled coil</keyword>
<organism evidence="4 5">
    <name type="scientific">Megalodesulfovibrio gigas (strain ATCC 19364 / DSM 1382 / NCIMB 9332 / VKM B-1759)</name>
    <name type="common">Desulfovibrio gigas</name>
    <dbReference type="NCBI Taxonomy" id="1121448"/>
    <lineage>
        <taxon>Bacteria</taxon>
        <taxon>Pseudomonadati</taxon>
        <taxon>Thermodesulfobacteriota</taxon>
        <taxon>Desulfovibrionia</taxon>
        <taxon>Desulfovibrionales</taxon>
        <taxon>Desulfovibrionaceae</taxon>
        <taxon>Megalodesulfovibrio</taxon>
    </lineage>
</organism>
<gene>
    <name evidence="4" type="ORF">DGI_1957</name>
</gene>
<evidence type="ECO:0000313" key="4">
    <source>
        <dbReference type="EMBL" id="AGW13734.1"/>
    </source>
</evidence>
<feature type="coiled-coil region" evidence="2">
    <location>
        <begin position="6"/>
        <end position="71"/>
    </location>
</feature>
<reference evidence="5" key="2">
    <citation type="submission" date="2013-07" db="EMBL/GenBank/DDBJ databases">
        <authorList>
            <person name="Morais-Silva F.O."/>
            <person name="Rezende A.M."/>
            <person name="Pimentel C."/>
            <person name="Resende D.M."/>
            <person name="Santos C.I."/>
            <person name="Clemente C."/>
            <person name="de Oliveira L.M."/>
            <person name="da Silva S.M."/>
            <person name="Costa D.A."/>
            <person name="Varela-Raposo A."/>
            <person name="Horacio E.C.A."/>
            <person name="Matos M."/>
            <person name="Flores O."/>
            <person name="Ruiz J.C."/>
            <person name="Rodrigues-Pousada C."/>
        </authorList>
    </citation>
    <scope>NUCLEOTIDE SEQUENCE [LARGE SCALE GENOMIC DNA]</scope>
    <source>
        <strain evidence="5">ATCC 19364 / DSM 1382 / NCIMB 9332 / VKM B-1759</strain>
    </source>
</reference>
<dbReference type="EMBL" id="CP006585">
    <property type="protein sequence ID" value="AGW13734.1"/>
    <property type="molecule type" value="Genomic_DNA"/>
</dbReference>
<dbReference type="PROSITE" id="PS51123">
    <property type="entry name" value="OMPA_2"/>
    <property type="match status" value="1"/>
</dbReference>
<dbReference type="KEGG" id="dgg:DGI_1957"/>
<feature type="domain" description="OmpA-like" evidence="3">
    <location>
        <begin position="115"/>
        <end position="238"/>
    </location>
</feature>
<reference evidence="4 5" key="1">
    <citation type="journal article" date="2013" name="J. Bacteriol.">
        <title>Roles of HynAB and Ech, the only two hydrogenases found in the model sulfate reducer Desulfovibrio gigas.</title>
        <authorList>
            <person name="Morais-Silva F.O."/>
            <person name="Santos C.I."/>
            <person name="Rodrigues R."/>
            <person name="Pereira I.A."/>
            <person name="Rodrigues-Pousada C."/>
        </authorList>
    </citation>
    <scope>NUCLEOTIDE SEQUENCE [LARGE SCALE GENOMIC DNA]</scope>
    <source>
        <strain evidence="5">ATCC 19364 / DSM 1382 / NCIMB 9332 / VKM B-1759</strain>
    </source>
</reference>
<dbReference type="InterPro" id="IPR036737">
    <property type="entry name" value="OmpA-like_sf"/>
</dbReference>
<dbReference type="CDD" id="cd07185">
    <property type="entry name" value="OmpA_C-like"/>
    <property type="match status" value="1"/>
</dbReference>
<evidence type="ECO:0000259" key="3">
    <source>
        <dbReference type="PROSITE" id="PS51123"/>
    </source>
</evidence>
<evidence type="ECO:0000313" key="5">
    <source>
        <dbReference type="Proteomes" id="UP000016587"/>
    </source>
</evidence>
<proteinExistence type="predicted"/>
<dbReference type="PANTHER" id="PTHR30329">
    <property type="entry name" value="STATOR ELEMENT OF FLAGELLAR MOTOR COMPLEX"/>
    <property type="match status" value="1"/>
</dbReference>
<evidence type="ECO:0000256" key="1">
    <source>
        <dbReference type="PROSITE-ProRule" id="PRU00473"/>
    </source>
</evidence>
<dbReference type="PATRIC" id="fig|1121448.10.peg.1913"/>
<keyword evidence="5" id="KW-1185">Reference proteome</keyword>
<dbReference type="InterPro" id="IPR050330">
    <property type="entry name" value="Bact_OuterMem_StrucFunc"/>
</dbReference>